<comment type="caution">
    <text evidence="1">The sequence shown here is derived from an EMBL/GenBank/DDBJ whole genome shotgun (WGS) entry which is preliminary data.</text>
</comment>
<dbReference type="InterPro" id="IPR012866">
    <property type="entry name" value="DUF1644"/>
</dbReference>
<dbReference type="Pfam" id="PF07800">
    <property type="entry name" value="DUF1644"/>
    <property type="match status" value="1"/>
</dbReference>
<keyword evidence="2" id="KW-1185">Reference proteome</keyword>
<name>A0A2I0IQR1_PUNGR</name>
<accession>A0A2I0IQR1</accession>
<dbReference type="AlphaFoldDB" id="A0A2I0IQR1"/>
<sequence>MAKGSKGGRGIASRQLRPAPYPFRKLGQSISGLSLMKCCKAVDKKHWEDAVSYVCMEYPHNAVLLLCSSHEKGCRPYMCGTSCRYSNCLYQYKKAHTKMTALNNVGPVQSTAVNRMDISDLSAQPTEKCEVSELQCPLCRGQVKGWTVIEPARAYLNAKKRTCMQENCSFVGTFKELRKHVRAEHPSAQPQEVDPALEQKWRRFEREQELDDVISTIKSRMPGAMVIGDYVIEGSQFGFGTEEDGEGRERNTDSALEAGFAGNLVSILLLLHALELRGNADLGRRSRQSEGAVGVGRLTPVVGSG</sequence>
<evidence type="ECO:0000313" key="2">
    <source>
        <dbReference type="Proteomes" id="UP000233551"/>
    </source>
</evidence>
<dbReference type="PANTHER" id="PTHR31197:SF12">
    <property type="entry name" value="OS02G0770600 PROTEIN"/>
    <property type="match status" value="1"/>
</dbReference>
<dbReference type="PANTHER" id="PTHR31197">
    <property type="entry name" value="OS01G0612600 PROTEIN"/>
    <property type="match status" value="1"/>
</dbReference>
<dbReference type="EMBL" id="PGOL01002681">
    <property type="protein sequence ID" value="PKI46010.1"/>
    <property type="molecule type" value="Genomic_DNA"/>
</dbReference>
<protein>
    <submittedName>
        <fullName evidence="1">Uncharacterized protein</fullName>
    </submittedName>
</protein>
<dbReference type="STRING" id="22663.A0A2I0IQR1"/>
<dbReference type="Proteomes" id="UP000233551">
    <property type="component" value="Unassembled WGS sequence"/>
</dbReference>
<organism evidence="1 2">
    <name type="scientific">Punica granatum</name>
    <name type="common">Pomegranate</name>
    <dbReference type="NCBI Taxonomy" id="22663"/>
    <lineage>
        <taxon>Eukaryota</taxon>
        <taxon>Viridiplantae</taxon>
        <taxon>Streptophyta</taxon>
        <taxon>Embryophyta</taxon>
        <taxon>Tracheophyta</taxon>
        <taxon>Spermatophyta</taxon>
        <taxon>Magnoliopsida</taxon>
        <taxon>eudicotyledons</taxon>
        <taxon>Gunneridae</taxon>
        <taxon>Pentapetalae</taxon>
        <taxon>rosids</taxon>
        <taxon>malvids</taxon>
        <taxon>Myrtales</taxon>
        <taxon>Lythraceae</taxon>
        <taxon>Punica</taxon>
    </lineage>
</organism>
<proteinExistence type="predicted"/>
<reference evidence="1 2" key="1">
    <citation type="submission" date="2017-11" db="EMBL/GenBank/DDBJ databases">
        <title>De-novo sequencing of pomegranate (Punica granatum L.) genome.</title>
        <authorList>
            <person name="Akparov Z."/>
            <person name="Amiraslanov A."/>
            <person name="Hajiyeva S."/>
            <person name="Abbasov M."/>
            <person name="Kaur K."/>
            <person name="Hamwieh A."/>
            <person name="Solovyev V."/>
            <person name="Salamov A."/>
            <person name="Braich B."/>
            <person name="Kosarev P."/>
            <person name="Mahmoud A."/>
            <person name="Hajiyev E."/>
            <person name="Babayeva S."/>
            <person name="Izzatullayeva V."/>
            <person name="Mammadov A."/>
            <person name="Mammadov A."/>
            <person name="Sharifova S."/>
            <person name="Ojaghi J."/>
            <person name="Eynullazada K."/>
            <person name="Bayramov B."/>
            <person name="Abdulazimova A."/>
            <person name="Shahmuradov I."/>
        </authorList>
    </citation>
    <scope>NUCLEOTIDE SEQUENCE [LARGE SCALE GENOMIC DNA]</scope>
    <source>
        <strain evidence="2">cv. AG2017</strain>
        <tissue evidence="1">Leaf</tissue>
    </source>
</reference>
<gene>
    <name evidence="1" type="ORF">CRG98_033650</name>
</gene>
<evidence type="ECO:0000313" key="1">
    <source>
        <dbReference type="EMBL" id="PKI46010.1"/>
    </source>
</evidence>